<evidence type="ECO:0000313" key="3">
    <source>
        <dbReference type="Proteomes" id="UP001152798"/>
    </source>
</evidence>
<dbReference type="GO" id="GO:0005737">
    <property type="term" value="C:cytoplasm"/>
    <property type="evidence" value="ECO:0007669"/>
    <property type="project" value="TreeGrafter"/>
</dbReference>
<dbReference type="InterPro" id="IPR029071">
    <property type="entry name" value="Ubiquitin-like_domsf"/>
</dbReference>
<evidence type="ECO:0000259" key="1">
    <source>
        <dbReference type="PROSITE" id="PS50033"/>
    </source>
</evidence>
<dbReference type="SUPFAM" id="SSF54236">
    <property type="entry name" value="Ubiquitin-like"/>
    <property type="match status" value="2"/>
</dbReference>
<feature type="domain" description="UBX" evidence="1">
    <location>
        <begin position="295"/>
        <end position="369"/>
    </location>
</feature>
<dbReference type="GO" id="GO:0006886">
    <property type="term" value="P:intracellular protein transport"/>
    <property type="evidence" value="ECO:0007669"/>
    <property type="project" value="TreeGrafter"/>
</dbReference>
<evidence type="ECO:0000313" key="2">
    <source>
        <dbReference type="EMBL" id="CAH1398183.1"/>
    </source>
</evidence>
<dbReference type="PANTHER" id="PTHR46467:SF1">
    <property type="entry name" value="TETHER CONTAINING UBX DOMAIN FOR GLUT4"/>
    <property type="match status" value="1"/>
</dbReference>
<protein>
    <recommendedName>
        <fullName evidence="1">UBX domain-containing protein</fullName>
    </recommendedName>
</protein>
<dbReference type="Gene3D" id="3.10.20.90">
    <property type="entry name" value="Phosphatidylinositol 3-kinase Catalytic Subunit, Chain A, domain 1"/>
    <property type="match status" value="2"/>
</dbReference>
<sequence>MEPISIILLDESEDIFVPTGDHSIEEVLVSICEKHGLNPSRYVLSYDNYFLPKEYTLKTLNLQKDQRLKLVEDFRPTPDQCVTITLKVKDSHVSAKFRPNVTLWKVVENLIAAVTLKIPCSTPILIRQGVEYIGREDMMRVTPRSLGFTSGFLYFRFLVIENSTLSKRTGGLLGSMESLQLELNKDLDDGAFIHKVSTHTSYVKGQQPVIKFYPGIARRNSSVFGEIHYLGDRNAVACRLPYKKLSARQKTRRDQFYSMHIKDVQTMFKLIIEKRKELRERLLWTEDPNQKKSPTENIFTVIRIHFPDKTILQGFFKKDDPVNEVAEFVKLYRRVPRKFQLIIGPPKTILHSEKTLAEYGLAPTGKMFYKVVEEEQPQNMAYLKENVLRKLTTHEAACYAAALCHHLPAELFIKKEPKVKRKYPDERVGLSVSKKIESLTDTRPFVLRPYASRTSYFRT</sequence>
<dbReference type="GO" id="GO:0012506">
    <property type="term" value="C:vesicle membrane"/>
    <property type="evidence" value="ECO:0007669"/>
    <property type="project" value="TreeGrafter"/>
</dbReference>
<dbReference type="AlphaFoldDB" id="A0A9P0MHH3"/>
<dbReference type="Pfam" id="PF00789">
    <property type="entry name" value="UBX"/>
    <property type="match status" value="1"/>
</dbReference>
<reference evidence="2" key="1">
    <citation type="submission" date="2022-01" db="EMBL/GenBank/DDBJ databases">
        <authorList>
            <person name="King R."/>
        </authorList>
    </citation>
    <scope>NUCLEOTIDE SEQUENCE</scope>
</reference>
<dbReference type="PROSITE" id="PS50033">
    <property type="entry name" value="UBX"/>
    <property type="match status" value="1"/>
</dbReference>
<proteinExistence type="predicted"/>
<dbReference type="GO" id="GO:0005634">
    <property type="term" value="C:nucleus"/>
    <property type="evidence" value="ECO:0007669"/>
    <property type="project" value="TreeGrafter"/>
</dbReference>
<name>A0A9P0MHH3_NEZVI</name>
<dbReference type="InterPro" id="IPR001012">
    <property type="entry name" value="UBX_dom"/>
</dbReference>
<accession>A0A9P0MHH3</accession>
<gene>
    <name evidence="2" type="ORF">NEZAVI_LOCUS7879</name>
</gene>
<keyword evidence="3" id="KW-1185">Reference proteome</keyword>
<dbReference type="Proteomes" id="UP001152798">
    <property type="component" value="Chromosome 4"/>
</dbReference>
<dbReference type="EMBL" id="OV725080">
    <property type="protein sequence ID" value="CAH1398183.1"/>
    <property type="molecule type" value="Genomic_DNA"/>
</dbReference>
<dbReference type="OrthoDB" id="440781at2759"/>
<dbReference type="GO" id="GO:0042593">
    <property type="term" value="P:glucose homeostasis"/>
    <property type="evidence" value="ECO:0007669"/>
    <property type="project" value="TreeGrafter"/>
</dbReference>
<organism evidence="2 3">
    <name type="scientific">Nezara viridula</name>
    <name type="common">Southern green stink bug</name>
    <name type="synonym">Cimex viridulus</name>
    <dbReference type="NCBI Taxonomy" id="85310"/>
    <lineage>
        <taxon>Eukaryota</taxon>
        <taxon>Metazoa</taxon>
        <taxon>Ecdysozoa</taxon>
        <taxon>Arthropoda</taxon>
        <taxon>Hexapoda</taxon>
        <taxon>Insecta</taxon>
        <taxon>Pterygota</taxon>
        <taxon>Neoptera</taxon>
        <taxon>Paraneoptera</taxon>
        <taxon>Hemiptera</taxon>
        <taxon>Heteroptera</taxon>
        <taxon>Panheteroptera</taxon>
        <taxon>Pentatomomorpha</taxon>
        <taxon>Pentatomoidea</taxon>
        <taxon>Pentatomidae</taxon>
        <taxon>Pentatominae</taxon>
        <taxon>Nezara</taxon>
    </lineage>
</organism>
<dbReference type="PANTHER" id="PTHR46467">
    <property type="entry name" value="TETHER CONTAINING UBX DOMAIN FOR GLUT4"/>
    <property type="match status" value="1"/>
</dbReference>